<keyword evidence="2" id="KW-1185">Reference proteome</keyword>
<evidence type="ECO:0000313" key="1">
    <source>
        <dbReference type="EMBL" id="ADQ41830.1"/>
    </source>
</evidence>
<dbReference type="Proteomes" id="UP000009256">
    <property type="component" value="Chromosome"/>
</dbReference>
<protein>
    <submittedName>
        <fullName evidence="1">Uncharacterized protein</fullName>
    </submittedName>
</protein>
<dbReference type="KEGG" id="cki:Calkr_2389"/>
<proteinExistence type="predicted"/>
<gene>
    <name evidence="1" type="ordered locus">Calkr_2389</name>
</gene>
<reference key="1">
    <citation type="submission" date="2010-11" db="EMBL/GenBank/DDBJ databases">
        <title>Complete sequence of chromosome of Caldicellulosiruptor kristjanssonii 177R1B.</title>
        <authorList>
            <consortium name="US DOE Joint Genome Institute"/>
            <person name="Lucas S."/>
            <person name="Copeland A."/>
            <person name="Lapidus A."/>
            <person name="Cheng J.-F."/>
            <person name="Bruce D."/>
            <person name="Goodwin L."/>
            <person name="Pitluck S."/>
            <person name="Davenport K."/>
            <person name="Detter J.C."/>
            <person name="Han C."/>
            <person name="Tapia R."/>
            <person name="Land M."/>
            <person name="Hauser L."/>
            <person name="Jeffries C."/>
            <person name="Kyrpides N."/>
            <person name="Ivanova N."/>
            <person name="Mikhailova N."/>
            <person name="Blumer-Schuette S.E."/>
            <person name="Kelly R.M."/>
            <person name="Woyke T."/>
        </authorList>
    </citation>
    <scope>NUCLEOTIDE SEQUENCE</scope>
    <source>
        <strain>177R1B</strain>
    </source>
</reference>
<dbReference type="HOGENOM" id="CLU_3306299_0_0_9"/>
<evidence type="ECO:0000313" key="2">
    <source>
        <dbReference type="Proteomes" id="UP000009256"/>
    </source>
</evidence>
<dbReference type="AlphaFoldDB" id="E4S7E7"/>
<dbReference type="STRING" id="632335.Calkr_2389"/>
<accession>E4S7E7</accession>
<sequence length="39" mass="4156">MLLAKKKTKKSSCIEIGVNGICKSVGKTIAVVWGIPIKL</sequence>
<organism evidence="1 2">
    <name type="scientific">Caldicellulosiruptor acetigenus (strain ATCC 700853 / DSM 12137 / I77R1B)</name>
    <name type="common">Caldicellulosiruptor kristjanssonii</name>
    <dbReference type="NCBI Taxonomy" id="632335"/>
    <lineage>
        <taxon>Bacteria</taxon>
        <taxon>Bacillati</taxon>
        <taxon>Bacillota</taxon>
        <taxon>Bacillota incertae sedis</taxon>
        <taxon>Caldicellulosiruptorales</taxon>
        <taxon>Caldicellulosiruptoraceae</taxon>
        <taxon>Caldicellulosiruptor</taxon>
    </lineage>
</organism>
<reference evidence="1 2" key="2">
    <citation type="journal article" date="2011" name="J. Bacteriol.">
        <title>Complete genome sequences for the anaerobic, extremely thermophilic plant biomass-degrading bacteria Caldicellulosiruptor hydrothermalis, Caldicellulosiruptor kristjanssonii, Caldicellulosiruptor kronotskyensis, Caldicellulosiruptor owensenis, and Caldicellulosiruptor lactoaceticus.</title>
        <authorList>
            <person name="Blumer-Schuette S.E."/>
            <person name="Ozdemir I."/>
            <person name="Mistry D."/>
            <person name="Lucas S."/>
            <person name="Lapidus A."/>
            <person name="Cheng J.F."/>
            <person name="Goodwin L.A."/>
            <person name="Pitluck S."/>
            <person name="Land M.L."/>
            <person name="Hauser L.J."/>
            <person name="Woyke T."/>
            <person name="Mikhailova N."/>
            <person name="Pati A."/>
            <person name="Kyrpides N.C."/>
            <person name="Ivanova N."/>
            <person name="Detter J.C."/>
            <person name="Walston-Davenport K."/>
            <person name="Han S."/>
            <person name="Adams M.W."/>
            <person name="Kelly R.M."/>
        </authorList>
    </citation>
    <scope>NUCLEOTIDE SEQUENCE [LARGE SCALE GENOMIC DNA]</scope>
    <source>
        <strain evidence="2">ATCC 700853 / DSM 12137 / I77R1B</strain>
    </source>
</reference>
<name>E4S7E7_CALA7</name>
<dbReference type="EMBL" id="CP002326">
    <property type="protein sequence ID" value="ADQ41830.1"/>
    <property type="molecule type" value="Genomic_DNA"/>
</dbReference>